<comment type="caution">
    <text evidence="2">The sequence shown here is derived from an EMBL/GenBank/DDBJ whole genome shotgun (WGS) entry which is preliminary data.</text>
</comment>
<gene>
    <name evidence="2" type="ORF">Pla52o_57300</name>
</gene>
<keyword evidence="3" id="KW-1185">Reference proteome</keyword>
<dbReference type="Proteomes" id="UP000316304">
    <property type="component" value="Unassembled WGS sequence"/>
</dbReference>
<reference evidence="2 3" key="1">
    <citation type="submission" date="2019-02" db="EMBL/GenBank/DDBJ databases">
        <title>Deep-cultivation of Planctomycetes and their phenomic and genomic characterization uncovers novel biology.</title>
        <authorList>
            <person name="Wiegand S."/>
            <person name="Jogler M."/>
            <person name="Boedeker C."/>
            <person name="Pinto D."/>
            <person name="Vollmers J."/>
            <person name="Rivas-Marin E."/>
            <person name="Kohn T."/>
            <person name="Peeters S.H."/>
            <person name="Heuer A."/>
            <person name="Rast P."/>
            <person name="Oberbeckmann S."/>
            <person name="Bunk B."/>
            <person name="Jeske O."/>
            <person name="Meyerdierks A."/>
            <person name="Storesund J.E."/>
            <person name="Kallscheuer N."/>
            <person name="Luecker S."/>
            <person name="Lage O.M."/>
            <person name="Pohl T."/>
            <person name="Merkel B.J."/>
            <person name="Hornburger P."/>
            <person name="Mueller R.-W."/>
            <person name="Bruemmer F."/>
            <person name="Labrenz M."/>
            <person name="Spormann A.M."/>
            <person name="Op Den Camp H."/>
            <person name="Overmann J."/>
            <person name="Amann R."/>
            <person name="Jetten M.S.M."/>
            <person name="Mascher T."/>
            <person name="Medema M.H."/>
            <person name="Devos D.P."/>
            <person name="Kaster A.-K."/>
            <person name="Ovreas L."/>
            <person name="Rohde M."/>
            <person name="Galperin M.Y."/>
            <person name="Jogler C."/>
        </authorList>
    </citation>
    <scope>NUCLEOTIDE SEQUENCE [LARGE SCALE GENOMIC DNA]</scope>
    <source>
        <strain evidence="2 3">Pla52o</strain>
    </source>
</reference>
<evidence type="ECO:0000256" key="1">
    <source>
        <dbReference type="SAM" id="SignalP"/>
    </source>
</evidence>
<evidence type="ECO:0000313" key="2">
    <source>
        <dbReference type="EMBL" id="TWU10274.1"/>
    </source>
</evidence>
<feature type="chain" id="PRO_5022849359" evidence="1">
    <location>
        <begin position="30"/>
        <end position="168"/>
    </location>
</feature>
<keyword evidence="1" id="KW-0732">Signal</keyword>
<proteinExistence type="predicted"/>
<organism evidence="2 3">
    <name type="scientific">Novipirellula galeiformis</name>
    <dbReference type="NCBI Taxonomy" id="2528004"/>
    <lineage>
        <taxon>Bacteria</taxon>
        <taxon>Pseudomonadati</taxon>
        <taxon>Planctomycetota</taxon>
        <taxon>Planctomycetia</taxon>
        <taxon>Pirellulales</taxon>
        <taxon>Pirellulaceae</taxon>
        <taxon>Novipirellula</taxon>
    </lineage>
</organism>
<name>A0A5C6BIJ0_9BACT</name>
<accession>A0A5C6BIJ0</accession>
<feature type="signal peptide" evidence="1">
    <location>
        <begin position="1"/>
        <end position="29"/>
    </location>
</feature>
<dbReference type="AlphaFoldDB" id="A0A5C6BIJ0"/>
<protein>
    <submittedName>
        <fullName evidence="2">Uncharacterized protein</fullName>
    </submittedName>
</protein>
<dbReference type="EMBL" id="SJPT01000020">
    <property type="protein sequence ID" value="TWU10274.1"/>
    <property type="molecule type" value="Genomic_DNA"/>
</dbReference>
<evidence type="ECO:0000313" key="3">
    <source>
        <dbReference type="Proteomes" id="UP000316304"/>
    </source>
</evidence>
<sequence precursor="true">MKRPRYGLRSLLFLTLCCALCSGILSWSAAARRAARQKAGLGIQNDVDHWPYVLRKLVESDEALQSGLTPCGLTAGFDHSSIWRLDSGAPMIDFLMSNQMLQSATVSHPKANDLISSVPAEWPKQDWASSRWYATPGFGTRHIEGPDLYLIAIDSGDGTAFVYHENHF</sequence>